<dbReference type="Gene3D" id="3.30.420.10">
    <property type="entry name" value="Ribonuclease H-like superfamily/Ribonuclease H"/>
    <property type="match status" value="1"/>
</dbReference>
<dbReference type="Proteomes" id="UP001189429">
    <property type="component" value="Unassembled WGS sequence"/>
</dbReference>
<gene>
    <name evidence="2" type="ORF">PCOR1329_LOCUS68809</name>
</gene>
<dbReference type="InterPro" id="IPR012337">
    <property type="entry name" value="RNaseH-like_sf"/>
</dbReference>
<protein>
    <recommendedName>
        <fullName evidence="4">RNase H type-1 domain-containing protein</fullName>
    </recommendedName>
</protein>
<sequence length="988" mass="108010">MLARLAGLGARAAVRRTAPPLHARAGQRLFSEYEGQNVTDDQLVKKSDDWAIEETNFCLGRTSFVRFKETDDLARRTKHLMDTQLAKQHTRLRDGTVTPLYSRGSFCPVLARTCLQRVRRRAGRKVLAGLGEVTNISVVSGSPVYPHKPVILELEACRQRPWVRVVPVPKPFPVQRPAGCARVAHGDRWAEIGHELQSVLAGAQESECLDVSRVTSPPPVAGPASEGRSCHLEECVRDQVKGSTDVKGNLTAAWQRSLDAAEDEWIDIYQVEEDRIKHKGRARPVEPRWLRRLPVSGARWPRVSAEATWMHRAASLLRDIADVEQPNARLDAFRGARRLLDRAPATVKAAPDAGEVLSCPQVLPQAVAWWSLLSNLRLAALTPAELLQLHAGAQAVALDMAEKDMAQRTVQFQHWVEKQAEGGGGGLHAVSRLPVGFDSSPCGDAEDDQDADDHQQLFEPMDLGQQVTALEVEWSRWSGPAGQRPASPRHGRATVQMDHGPNPMEGKQSSIKLTLKERGYLASVVTDGQWCQSRKYEKGMASDDSCLLCGEVGTLLHRHCGSCAGWPPELKLPDKMRELAARSDMPEVRCLLERVLWAAPTGIVKPAPSPHVCWLGESDGFFPSGELYLDGSQYEGDFEQYASVAWAVIALEADADAFLCGASGMLCEPHVDINGGEIMALLMVLRFAVPPVAVVVDSGFVHRGLLELGPRRTTAHGAAWAHLWREVWAKLEDFGGLGDGGLKVRKVPAHQTQRAMVAHGKISYRDWLGNGMADKAAKSAAAAGRIRHQDRRRLVMADKLVEGVALWVSAVGGALDGRDTTHRVAKPQRPAPKALLAQPAARLSCAWRGEPGKRWCSRCRWVERAGECPGTIVPAALQHNAELAARGLSTHVLVRIEPERDVELRRDMPLVACAACGAVGAARASSFAPPCGRASAKGLLAVARLEKRLAPAVSGKPGPVHIFTEQPLLKWTWDETYDEAYEKPEGAK</sequence>
<evidence type="ECO:0008006" key="4">
    <source>
        <dbReference type="Google" id="ProtNLM"/>
    </source>
</evidence>
<accession>A0ABN9WRH5</accession>
<feature type="region of interest" description="Disordered" evidence="1">
    <location>
        <begin position="478"/>
        <end position="507"/>
    </location>
</feature>
<keyword evidence="3" id="KW-1185">Reference proteome</keyword>
<evidence type="ECO:0000256" key="1">
    <source>
        <dbReference type="SAM" id="MobiDB-lite"/>
    </source>
</evidence>
<evidence type="ECO:0000313" key="2">
    <source>
        <dbReference type="EMBL" id="CAK0887889.1"/>
    </source>
</evidence>
<dbReference type="InterPro" id="IPR036397">
    <property type="entry name" value="RNaseH_sf"/>
</dbReference>
<comment type="caution">
    <text evidence="2">The sequence shown here is derived from an EMBL/GenBank/DDBJ whole genome shotgun (WGS) entry which is preliminary data.</text>
</comment>
<reference evidence="2" key="1">
    <citation type="submission" date="2023-10" db="EMBL/GenBank/DDBJ databases">
        <authorList>
            <person name="Chen Y."/>
            <person name="Shah S."/>
            <person name="Dougan E. K."/>
            <person name="Thang M."/>
            <person name="Chan C."/>
        </authorList>
    </citation>
    <scope>NUCLEOTIDE SEQUENCE [LARGE SCALE GENOMIC DNA]</scope>
</reference>
<organism evidence="2 3">
    <name type="scientific">Prorocentrum cordatum</name>
    <dbReference type="NCBI Taxonomy" id="2364126"/>
    <lineage>
        <taxon>Eukaryota</taxon>
        <taxon>Sar</taxon>
        <taxon>Alveolata</taxon>
        <taxon>Dinophyceae</taxon>
        <taxon>Prorocentrales</taxon>
        <taxon>Prorocentraceae</taxon>
        <taxon>Prorocentrum</taxon>
    </lineage>
</organism>
<evidence type="ECO:0000313" key="3">
    <source>
        <dbReference type="Proteomes" id="UP001189429"/>
    </source>
</evidence>
<name>A0ABN9WRH5_9DINO</name>
<dbReference type="EMBL" id="CAUYUJ010018995">
    <property type="protein sequence ID" value="CAK0887889.1"/>
    <property type="molecule type" value="Genomic_DNA"/>
</dbReference>
<dbReference type="SUPFAM" id="SSF53098">
    <property type="entry name" value="Ribonuclease H-like"/>
    <property type="match status" value="1"/>
</dbReference>
<proteinExistence type="predicted"/>